<feature type="region of interest" description="Disordered" evidence="7">
    <location>
        <begin position="67"/>
        <end position="110"/>
    </location>
</feature>
<evidence type="ECO:0000259" key="8">
    <source>
        <dbReference type="PROSITE" id="PS50235"/>
    </source>
</evidence>
<dbReference type="InterPro" id="IPR044635">
    <property type="entry name" value="UBP14-like"/>
</dbReference>
<dbReference type="CDD" id="cd16104">
    <property type="entry name" value="Ubl_USP14_like"/>
    <property type="match status" value="1"/>
</dbReference>
<dbReference type="PANTHER" id="PTHR43982">
    <property type="entry name" value="UBIQUITIN CARBOXYL-TERMINAL HYDROLASE"/>
    <property type="match status" value="1"/>
</dbReference>
<dbReference type="SUPFAM" id="SSF53067">
    <property type="entry name" value="Actin-like ATPase domain"/>
    <property type="match status" value="1"/>
</dbReference>
<comment type="catalytic activity">
    <reaction evidence="1">
        <text>Thiol-dependent hydrolysis of ester, thioester, amide, peptide and isopeptide bonds formed by the C-terminal Gly of ubiquitin (a 76-residue protein attached to proteins as an intracellular targeting signal).</text>
        <dbReference type="EC" id="3.4.19.12"/>
    </reaction>
</comment>
<dbReference type="InterPro" id="IPR043129">
    <property type="entry name" value="ATPase_NBD"/>
</dbReference>
<dbReference type="EMBL" id="JAVRJZ010006064">
    <property type="protein sequence ID" value="KAK2701306.1"/>
    <property type="molecule type" value="Genomic_DNA"/>
</dbReference>
<sequence>MSQIKRPPSYLTLQMVRFFYKEMENVKPKIWKDIKFPIQQDVFDLCADELKLKLALMRKIFNDSEDKETLEAKNKRKTTKNEEEKKEKKTEPYSLPDDLASNSSESSTRSFYGCNKCNKWIIIILEKDIQLKSQPILDHLQSSSEMEPSSSKGDLDGLNDRHKKHNQLLEPKKYNFETEIQVLENLERSSTDMESLLTEVCSFNAFDAKLSIADSQIEAFKGKLLPIMESIQKLANQMTQNYFCFDEIMPSEVFRKIGDLESFFEKIRVKIEETESEARQGRAVRGEYLLGVEEIYAYLEDLLEKTAVNVGCSLEKLVKDLHVYPDFHGNRSPLADPDMKGMIIGLTLAKDELDLAKLYLATLQGLAYGTRHIIESLISGGYNITEIVMCGGLVKSKLFVQTNADAIQVPVLLPEENESVLLGSAILARVAAGHSESLTAAIMKMSCSASSITPNVVTKRNFKRKGDALCPSQPLYDFSIDDHTLKIRAIVMRTQRTIIDIRWGKEKYPDVEFNRDEKPTLDKAQLFALTGLTPERQKIMVKGGILKDNSLKGMTSNDGIMVMLIGTKEEDIATEPAQKPLFMEDMSEAELASAMDMPGGLENLGNACYINVIVYCWKSEPELKNSIVDFASEGFGFEPISGVISAMKDVYSRLDKNNNAHPMLLVTQILSAFPRFAERGEGGRFAQQDANELFLELMTVLKQKLLPIKAENQINTYLSVIDQYFGGSFN</sequence>
<dbReference type="Proteomes" id="UP001187531">
    <property type="component" value="Unassembled WGS sequence"/>
</dbReference>
<dbReference type="InterPro" id="IPR029071">
    <property type="entry name" value="Ubiquitin-like_domsf"/>
</dbReference>
<organism evidence="9 10">
    <name type="scientific">Artemia franciscana</name>
    <name type="common">Brine shrimp</name>
    <name type="synonym">Artemia sanfranciscana</name>
    <dbReference type="NCBI Taxonomy" id="6661"/>
    <lineage>
        <taxon>Eukaryota</taxon>
        <taxon>Metazoa</taxon>
        <taxon>Ecdysozoa</taxon>
        <taxon>Arthropoda</taxon>
        <taxon>Crustacea</taxon>
        <taxon>Branchiopoda</taxon>
        <taxon>Anostraca</taxon>
        <taxon>Artemiidae</taxon>
        <taxon>Artemia</taxon>
    </lineage>
</organism>
<dbReference type="Gene3D" id="3.90.70.10">
    <property type="entry name" value="Cysteine proteinases"/>
    <property type="match status" value="2"/>
</dbReference>
<dbReference type="PANTHER" id="PTHR43982:SF1">
    <property type="entry name" value="UBIQUITIN CARBOXYL-TERMINAL HYDROLASE 14"/>
    <property type="match status" value="1"/>
</dbReference>
<dbReference type="InterPro" id="IPR028889">
    <property type="entry name" value="USP"/>
</dbReference>
<evidence type="ECO:0000313" key="10">
    <source>
        <dbReference type="Proteomes" id="UP001187531"/>
    </source>
</evidence>
<evidence type="ECO:0000256" key="5">
    <source>
        <dbReference type="ARBA" id="ARBA00022801"/>
    </source>
</evidence>
<dbReference type="InterPro" id="IPR038765">
    <property type="entry name" value="Papain-like_cys_pep_sf"/>
</dbReference>
<keyword evidence="3" id="KW-0645">Protease</keyword>
<dbReference type="SUPFAM" id="SSF54236">
    <property type="entry name" value="Ubiquitin-like"/>
    <property type="match status" value="1"/>
</dbReference>
<evidence type="ECO:0000256" key="4">
    <source>
        <dbReference type="ARBA" id="ARBA00022786"/>
    </source>
</evidence>
<dbReference type="InterPro" id="IPR018485">
    <property type="entry name" value="FGGY_C"/>
</dbReference>
<protein>
    <recommendedName>
        <fullName evidence="2">ubiquitinyl hydrolase 1</fullName>
        <ecNumber evidence="2">3.4.19.12</ecNumber>
    </recommendedName>
</protein>
<keyword evidence="4" id="KW-0833">Ubl conjugation pathway</keyword>
<dbReference type="GO" id="GO:0016579">
    <property type="term" value="P:protein deubiquitination"/>
    <property type="evidence" value="ECO:0007669"/>
    <property type="project" value="InterPro"/>
</dbReference>
<feature type="compositionally biased region" description="Polar residues" evidence="7">
    <location>
        <begin position="100"/>
        <end position="110"/>
    </location>
</feature>
<evidence type="ECO:0000256" key="6">
    <source>
        <dbReference type="ARBA" id="ARBA00022807"/>
    </source>
</evidence>
<name>A0AA88KSU7_ARTSF</name>
<dbReference type="Gene3D" id="3.10.20.90">
    <property type="entry name" value="Phosphatidylinositol 3-kinase Catalytic Subunit, Chain A, domain 1"/>
    <property type="match status" value="1"/>
</dbReference>
<evidence type="ECO:0000256" key="3">
    <source>
        <dbReference type="ARBA" id="ARBA00022670"/>
    </source>
</evidence>
<dbReference type="GO" id="GO:0004843">
    <property type="term" value="F:cysteine-type deubiquitinase activity"/>
    <property type="evidence" value="ECO:0007669"/>
    <property type="project" value="UniProtKB-EC"/>
</dbReference>
<dbReference type="GO" id="GO:0070628">
    <property type="term" value="F:proteasome binding"/>
    <property type="evidence" value="ECO:0007669"/>
    <property type="project" value="TreeGrafter"/>
</dbReference>
<evidence type="ECO:0000256" key="2">
    <source>
        <dbReference type="ARBA" id="ARBA00012759"/>
    </source>
</evidence>
<dbReference type="GO" id="GO:0061136">
    <property type="term" value="P:regulation of proteasomal protein catabolic process"/>
    <property type="evidence" value="ECO:0007669"/>
    <property type="project" value="TreeGrafter"/>
</dbReference>
<dbReference type="SUPFAM" id="SSF54001">
    <property type="entry name" value="Cysteine proteinases"/>
    <property type="match status" value="2"/>
</dbReference>
<dbReference type="Pfam" id="PF00443">
    <property type="entry name" value="UCH"/>
    <property type="match status" value="1"/>
</dbReference>
<dbReference type="EC" id="3.4.19.12" evidence="2"/>
<feature type="domain" description="USP" evidence="8">
    <location>
        <begin position="599"/>
        <end position="730"/>
    </location>
</feature>
<keyword evidence="10" id="KW-1185">Reference proteome</keyword>
<proteinExistence type="predicted"/>
<comment type="caution">
    <text evidence="9">The sequence shown here is derived from an EMBL/GenBank/DDBJ whole genome shotgun (WGS) entry which is preliminary data.</text>
</comment>
<evidence type="ECO:0000313" key="9">
    <source>
        <dbReference type="EMBL" id="KAK2701306.1"/>
    </source>
</evidence>
<feature type="compositionally biased region" description="Basic and acidic residues" evidence="7">
    <location>
        <begin position="67"/>
        <end position="91"/>
    </location>
</feature>
<dbReference type="GO" id="GO:0016301">
    <property type="term" value="F:kinase activity"/>
    <property type="evidence" value="ECO:0007669"/>
    <property type="project" value="InterPro"/>
</dbReference>
<accession>A0AA88KSU7</accession>
<gene>
    <name evidence="9" type="ORF">QYM36_020043</name>
</gene>
<dbReference type="GO" id="GO:0043161">
    <property type="term" value="P:proteasome-mediated ubiquitin-dependent protein catabolic process"/>
    <property type="evidence" value="ECO:0007669"/>
    <property type="project" value="InterPro"/>
</dbReference>
<reference evidence="9" key="1">
    <citation type="submission" date="2023-07" db="EMBL/GenBank/DDBJ databases">
        <title>Chromosome-level genome assembly of Artemia franciscana.</title>
        <authorList>
            <person name="Jo E."/>
        </authorList>
    </citation>
    <scope>NUCLEOTIDE SEQUENCE</scope>
    <source>
        <tissue evidence="9">Whole body</tissue>
    </source>
</reference>
<dbReference type="Pfam" id="PF02782">
    <property type="entry name" value="FGGY_C"/>
    <property type="match status" value="1"/>
</dbReference>
<evidence type="ECO:0000256" key="7">
    <source>
        <dbReference type="SAM" id="MobiDB-lite"/>
    </source>
</evidence>
<dbReference type="InterPro" id="IPR001394">
    <property type="entry name" value="Peptidase_C19_UCH"/>
</dbReference>
<dbReference type="AlphaFoldDB" id="A0AA88KSU7"/>
<dbReference type="Gene3D" id="1.20.58.2240">
    <property type="match status" value="1"/>
</dbReference>
<keyword evidence="6" id="KW-0788">Thiol protease</keyword>
<dbReference type="PROSITE" id="PS50235">
    <property type="entry name" value="USP_3"/>
    <property type="match status" value="1"/>
</dbReference>
<dbReference type="GO" id="GO:0005975">
    <property type="term" value="P:carbohydrate metabolic process"/>
    <property type="evidence" value="ECO:0007669"/>
    <property type="project" value="InterPro"/>
</dbReference>
<keyword evidence="5" id="KW-0378">Hydrolase</keyword>
<evidence type="ECO:0000256" key="1">
    <source>
        <dbReference type="ARBA" id="ARBA00000707"/>
    </source>
</evidence>